<feature type="chain" id="PRO_5041917180" description="DUF4019 domain-containing protein" evidence="1">
    <location>
        <begin position="30"/>
        <end position="166"/>
    </location>
</feature>
<sequence>MHDGRALPGWRSRSVALSLFVLAMGPARAEPGTSPEDILRLADRTVAQLQMAQYGDLWETAAPMVRATTDKGSFVRQMQATQMTDRAVLDHGWASITRIRYQHSRDIPDGLYANVDYAVHLKNGDVKYRLISFRLEGDGRWYFVGSAERQYSNGVPTQPVIFKFPP</sequence>
<dbReference type="Proteomes" id="UP001189792">
    <property type="component" value="Unassembled WGS sequence"/>
</dbReference>
<reference evidence="2 4" key="1">
    <citation type="submission" date="2023-07" db="EMBL/GenBank/DDBJ databases">
        <authorList>
            <person name="Peeters C."/>
        </authorList>
    </citation>
    <scope>NUCLEOTIDE SEQUENCE</scope>
    <source>
        <strain evidence="3 4">LMG 32965</strain>
        <strain evidence="2">R-77567</strain>
    </source>
</reference>
<keyword evidence="1" id="KW-0732">Signal</keyword>
<comment type="caution">
    <text evidence="2">The sequence shown here is derived from an EMBL/GenBank/DDBJ whole genome shotgun (WGS) entry which is preliminary data.</text>
</comment>
<organism evidence="2 5">
    <name type="scientific">Ralstonia flatus</name>
    <dbReference type="NCBI Taxonomy" id="3058601"/>
    <lineage>
        <taxon>Bacteria</taxon>
        <taxon>Pseudomonadati</taxon>
        <taxon>Pseudomonadota</taxon>
        <taxon>Betaproteobacteria</taxon>
        <taxon>Burkholderiales</taxon>
        <taxon>Burkholderiaceae</taxon>
        <taxon>Ralstonia</taxon>
    </lineage>
</organism>
<dbReference type="Proteomes" id="UP001190491">
    <property type="component" value="Unassembled WGS sequence"/>
</dbReference>
<evidence type="ECO:0000313" key="3">
    <source>
        <dbReference type="EMBL" id="CAJ0901770.1"/>
    </source>
</evidence>
<evidence type="ECO:0000256" key="1">
    <source>
        <dbReference type="SAM" id="SignalP"/>
    </source>
</evidence>
<name>A0AAD2F6C5_9RALS</name>
<dbReference type="Pfam" id="PF13211">
    <property type="entry name" value="DUF4019"/>
    <property type="match status" value="1"/>
</dbReference>
<keyword evidence="4" id="KW-1185">Reference proteome</keyword>
<proteinExistence type="predicted"/>
<evidence type="ECO:0008006" key="6">
    <source>
        <dbReference type="Google" id="ProtNLM"/>
    </source>
</evidence>
<dbReference type="EMBL" id="CAUDLI010000012">
    <property type="protein sequence ID" value="CAJ0901770.1"/>
    <property type="molecule type" value="Genomic_DNA"/>
</dbReference>
<feature type="signal peptide" evidence="1">
    <location>
        <begin position="1"/>
        <end position="29"/>
    </location>
</feature>
<evidence type="ECO:0000313" key="5">
    <source>
        <dbReference type="Proteomes" id="UP001190491"/>
    </source>
</evidence>
<dbReference type="RefSeq" id="WP_206272159.1">
    <property type="nucleotide sequence ID" value="NZ_CAUDKO010000008.1"/>
</dbReference>
<dbReference type="AlphaFoldDB" id="A0AAD2F6C5"/>
<gene>
    <name evidence="3" type="ORF">R77564_04621</name>
    <name evidence="2" type="ORF">R77567_03606</name>
</gene>
<evidence type="ECO:0000313" key="2">
    <source>
        <dbReference type="EMBL" id="CAJ0883771.1"/>
    </source>
</evidence>
<dbReference type="EMBL" id="CAUDKO010000008">
    <property type="protein sequence ID" value="CAJ0883771.1"/>
    <property type="molecule type" value="Genomic_DNA"/>
</dbReference>
<accession>A0AAD2F6C5</accession>
<protein>
    <recommendedName>
        <fullName evidence="6">DUF4019 domain-containing protein</fullName>
    </recommendedName>
</protein>
<dbReference type="InterPro" id="IPR025091">
    <property type="entry name" value="DUF4019"/>
</dbReference>
<evidence type="ECO:0000313" key="4">
    <source>
        <dbReference type="Proteomes" id="UP001189792"/>
    </source>
</evidence>